<dbReference type="InterPro" id="IPR025646">
    <property type="entry name" value="DUF4350"/>
</dbReference>
<proteinExistence type="predicted"/>
<evidence type="ECO:0000256" key="1">
    <source>
        <dbReference type="SAM" id="MobiDB-lite"/>
    </source>
</evidence>
<organism evidence="3 4">
    <name type="scientific">Micromonospora zhanjiangensis</name>
    <dbReference type="NCBI Taxonomy" id="1522057"/>
    <lineage>
        <taxon>Bacteria</taxon>
        <taxon>Bacillati</taxon>
        <taxon>Actinomycetota</taxon>
        <taxon>Actinomycetes</taxon>
        <taxon>Micromonosporales</taxon>
        <taxon>Micromonosporaceae</taxon>
        <taxon>Micromonospora</taxon>
    </lineage>
</organism>
<sequence length="423" mass="44487">MTARVRGSRRWHRIALPFLVLVLLYLVTGVAHGAQEPDLADPGTLSPTGTGPDGSSRLAELLAGNGVTVHRVTSSAEALRLLDSADLRPDPTVFVPAPDLVTPGFFEDVADDRTGFRLVLAYPGSRAALYAGFLTGPQRWAARTAEPGCGTDFAVAAGPAAVLRARYQAPEQTRTDCYGGGLVGWGDGDSEILAVGATDPFRNGRIGEAGNASLATGLLGRDRDVIWVDVHRRESSEALPPPKFKLPGYRQPNRDSGGTDPQWHAFPPVLWAAVVLLSTVAVLVALVRGRRLGPPVAEPLPVVVPATETVTGRGRLYQRIRSREASLATLRAAALRRMTPVFDPYHLAGPGGAGGDEELIRHIAARTGIPDAEVRTTLHGPEPASDDEFQSAVDRLDALVAAVLRVGPGPTGTTGPVNPGGAA</sequence>
<dbReference type="EMBL" id="JBHSBN010000017">
    <property type="protein sequence ID" value="MFC4108715.1"/>
    <property type="molecule type" value="Genomic_DNA"/>
</dbReference>
<evidence type="ECO:0000259" key="2">
    <source>
        <dbReference type="Pfam" id="PF14258"/>
    </source>
</evidence>
<dbReference type="Pfam" id="PF14258">
    <property type="entry name" value="DUF4350"/>
    <property type="match status" value="1"/>
</dbReference>
<evidence type="ECO:0000313" key="3">
    <source>
        <dbReference type="EMBL" id="MFC4108715.1"/>
    </source>
</evidence>
<feature type="domain" description="DUF4350" evidence="2">
    <location>
        <begin position="50"/>
        <end position="219"/>
    </location>
</feature>
<reference evidence="4" key="1">
    <citation type="journal article" date="2019" name="Int. J. Syst. Evol. Microbiol.">
        <title>The Global Catalogue of Microorganisms (GCM) 10K type strain sequencing project: providing services to taxonomists for standard genome sequencing and annotation.</title>
        <authorList>
            <consortium name="The Broad Institute Genomics Platform"/>
            <consortium name="The Broad Institute Genome Sequencing Center for Infectious Disease"/>
            <person name="Wu L."/>
            <person name="Ma J."/>
        </authorList>
    </citation>
    <scope>NUCLEOTIDE SEQUENCE [LARGE SCALE GENOMIC DNA]</scope>
    <source>
        <strain evidence="4">2902at01</strain>
    </source>
</reference>
<name>A0ABV8KRE5_9ACTN</name>
<keyword evidence="4" id="KW-1185">Reference proteome</keyword>
<gene>
    <name evidence="3" type="ORF">ACFOX0_22615</name>
</gene>
<evidence type="ECO:0000313" key="4">
    <source>
        <dbReference type="Proteomes" id="UP001595868"/>
    </source>
</evidence>
<comment type="caution">
    <text evidence="3">The sequence shown here is derived from an EMBL/GenBank/DDBJ whole genome shotgun (WGS) entry which is preliminary data.</text>
</comment>
<protein>
    <submittedName>
        <fullName evidence="3">DUF4350 domain-containing protein</fullName>
    </submittedName>
</protein>
<feature type="region of interest" description="Disordered" evidence="1">
    <location>
        <begin position="238"/>
        <end position="261"/>
    </location>
</feature>
<dbReference type="RefSeq" id="WP_377549346.1">
    <property type="nucleotide sequence ID" value="NZ_JBHSBN010000017.1"/>
</dbReference>
<dbReference type="Proteomes" id="UP001595868">
    <property type="component" value="Unassembled WGS sequence"/>
</dbReference>
<feature type="region of interest" description="Disordered" evidence="1">
    <location>
        <begin position="36"/>
        <end position="55"/>
    </location>
</feature>
<accession>A0ABV8KRE5</accession>